<dbReference type="AlphaFoldDB" id="A0A9E4K2J6"/>
<organism evidence="2 3">
    <name type="scientific">Candidatus Thiodiazotropha lotti</name>
    <dbReference type="NCBI Taxonomy" id="2792787"/>
    <lineage>
        <taxon>Bacteria</taxon>
        <taxon>Pseudomonadati</taxon>
        <taxon>Pseudomonadota</taxon>
        <taxon>Gammaproteobacteria</taxon>
        <taxon>Chromatiales</taxon>
        <taxon>Sedimenticolaceae</taxon>
        <taxon>Candidatus Thiodiazotropha</taxon>
    </lineage>
</organism>
<gene>
    <name evidence="2" type="ORF">JAZ04_02805</name>
</gene>
<keyword evidence="1" id="KW-0732">Signal</keyword>
<feature type="signal peptide" evidence="1">
    <location>
        <begin position="1"/>
        <end position="21"/>
    </location>
</feature>
<comment type="caution">
    <text evidence="2">The sequence shown here is derived from an EMBL/GenBank/DDBJ whole genome shotgun (WGS) entry which is preliminary data.</text>
</comment>
<sequence length="139" mass="15057">MKLKALLLISFVSSNTLSVAAAASEVNMNPGLWQWTAVMNMPGMPVQLPPTSYTTCISQVDFVPKDSELGQNCETIDLKTEGDTVSWNITCTQNGMATTSQGDITYYGDRAEGNININSQGLQMRSKTTGERLGPCTKK</sequence>
<feature type="chain" id="PRO_5038473251" evidence="1">
    <location>
        <begin position="22"/>
        <end position="139"/>
    </location>
</feature>
<dbReference type="Pfam" id="PF12276">
    <property type="entry name" value="DUF3617"/>
    <property type="match status" value="1"/>
</dbReference>
<dbReference type="Proteomes" id="UP000886687">
    <property type="component" value="Unassembled WGS sequence"/>
</dbReference>
<name>A0A9E4K2J6_9GAMM</name>
<evidence type="ECO:0000256" key="1">
    <source>
        <dbReference type="SAM" id="SignalP"/>
    </source>
</evidence>
<protein>
    <submittedName>
        <fullName evidence="2">DUF3617 domain-containing protein</fullName>
    </submittedName>
</protein>
<proteinExistence type="predicted"/>
<reference evidence="2" key="1">
    <citation type="journal article" date="2021" name="Proc. Natl. Acad. Sci. U.S.A.">
        <title>Global biogeography of chemosynthetic symbionts reveals both localized and globally distributed symbiont groups. .</title>
        <authorList>
            <person name="Osvatic J.T."/>
            <person name="Wilkins L.G.E."/>
            <person name="Leibrecht L."/>
            <person name="Leray M."/>
            <person name="Zauner S."/>
            <person name="Polzin J."/>
            <person name="Camacho Y."/>
            <person name="Gros O."/>
            <person name="van Gils J.A."/>
            <person name="Eisen J.A."/>
            <person name="Petersen J.M."/>
            <person name="Yuen B."/>
        </authorList>
    </citation>
    <scope>NUCLEOTIDE SEQUENCE</scope>
    <source>
        <strain evidence="2">MAGL173</strain>
    </source>
</reference>
<accession>A0A9E4K2J6</accession>
<dbReference type="InterPro" id="IPR022061">
    <property type="entry name" value="DUF3617"/>
</dbReference>
<dbReference type="EMBL" id="JAEPDI010000001">
    <property type="protein sequence ID" value="MCG7937778.1"/>
    <property type="molecule type" value="Genomic_DNA"/>
</dbReference>
<evidence type="ECO:0000313" key="3">
    <source>
        <dbReference type="Proteomes" id="UP000886687"/>
    </source>
</evidence>
<evidence type="ECO:0000313" key="2">
    <source>
        <dbReference type="EMBL" id="MCG7937778.1"/>
    </source>
</evidence>